<dbReference type="Gene3D" id="3.30.240.20">
    <property type="entry name" value="bsu07140 like domains"/>
    <property type="match status" value="1"/>
</dbReference>
<gene>
    <name evidence="9" type="ORF">FC093_09970</name>
</gene>
<accession>A0A4U3L3X2</accession>
<comment type="similarity">
    <text evidence="2">Belongs to the UPF0702 family.</text>
</comment>
<organism evidence="9 10">
    <name type="scientific">Ilyomonas limi</name>
    <dbReference type="NCBI Taxonomy" id="2575867"/>
    <lineage>
        <taxon>Bacteria</taxon>
        <taxon>Pseudomonadati</taxon>
        <taxon>Bacteroidota</taxon>
        <taxon>Chitinophagia</taxon>
        <taxon>Chitinophagales</taxon>
        <taxon>Chitinophagaceae</taxon>
        <taxon>Ilyomonas</taxon>
    </lineage>
</organism>
<sequence length="237" mass="26819">MIAIENIMLKFDWKNLLLGESDWQFLLMIAMRTFAMFLVILIGLRMLGKRGISQLSVFELGVVVGLGSAAGDPMFYKDVGILSCILVFAIVIGLYHVLKFVVGKNDWIDEWVEGVPKDIVHEGKLVLKTIENETITKPELFAQLRVNSVSHLGQLKQVILEPTGQLSVYYFQDKEVKYGLPILPQLLNDAVEDITATDHYSCTYCGHTMMLEPTKKEHCPVCNHCCWVKSINETRLI</sequence>
<comment type="subcellular location">
    <subcellularLocation>
        <location evidence="1">Cell membrane</location>
        <topology evidence="1">Multi-pass membrane protein</topology>
    </subcellularLocation>
</comment>
<keyword evidence="3" id="KW-1003">Cell membrane</keyword>
<dbReference type="Proteomes" id="UP000305848">
    <property type="component" value="Unassembled WGS sequence"/>
</dbReference>
<keyword evidence="4 7" id="KW-0812">Transmembrane</keyword>
<dbReference type="AlphaFoldDB" id="A0A4U3L3X2"/>
<evidence type="ECO:0000256" key="3">
    <source>
        <dbReference type="ARBA" id="ARBA00022475"/>
    </source>
</evidence>
<dbReference type="InterPro" id="IPR007353">
    <property type="entry name" value="DUF421"/>
</dbReference>
<keyword evidence="10" id="KW-1185">Reference proteome</keyword>
<evidence type="ECO:0000256" key="5">
    <source>
        <dbReference type="ARBA" id="ARBA00022989"/>
    </source>
</evidence>
<feature type="domain" description="YetF C-terminal" evidence="8">
    <location>
        <begin position="104"/>
        <end position="194"/>
    </location>
</feature>
<evidence type="ECO:0000256" key="1">
    <source>
        <dbReference type="ARBA" id="ARBA00004651"/>
    </source>
</evidence>
<dbReference type="Pfam" id="PF04239">
    <property type="entry name" value="DUF421"/>
    <property type="match status" value="1"/>
</dbReference>
<feature type="transmembrane region" description="Helical" evidence="7">
    <location>
        <begin position="23"/>
        <end position="44"/>
    </location>
</feature>
<protein>
    <submittedName>
        <fullName evidence="9">DUF421 domain-containing protein</fullName>
    </submittedName>
</protein>
<evidence type="ECO:0000313" key="10">
    <source>
        <dbReference type="Proteomes" id="UP000305848"/>
    </source>
</evidence>
<evidence type="ECO:0000256" key="7">
    <source>
        <dbReference type="SAM" id="Phobius"/>
    </source>
</evidence>
<feature type="transmembrane region" description="Helical" evidence="7">
    <location>
        <begin position="80"/>
        <end position="98"/>
    </location>
</feature>
<evidence type="ECO:0000256" key="6">
    <source>
        <dbReference type="ARBA" id="ARBA00023136"/>
    </source>
</evidence>
<dbReference type="PANTHER" id="PTHR34582:SF6">
    <property type="entry name" value="UPF0702 TRANSMEMBRANE PROTEIN YCAP"/>
    <property type="match status" value="1"/>
</dbReference>
<dbReference type="OrthoDB" id="6538282at2"/>
<dbReference type="GO" id="GO:0005886">
    <property type="term" value="C:plasma membrane"/>
    <property type="evidence" value="ECO:0007669"/>
    <property type="project" value="UniProtKB-SubCell"/>
</dbReference>
<evidence type="ECO:0000313" key="9">
    <source>
        <dbReference type="EMBL" id="TKK69009.1"/>
    </source>
</evidence>
<comment type="caution">
    <text evidence="9">The sequence shown here is derived from an EMBL/GenBank/DDBJ whole genome shotgun (WGS) entry which is preliminary data.</text>
</comment>
<evidence type="ECO:0000256" key="2">
    <source>
        <dbReference type="ARBA" id="ARBA00006448"/>
    </source>
</evidence>
<keyword evidence="6 7" id="KW-0472">Membrane</keyword>
<name>A0A4U3L3X2_9BACT</name>
<feature type="transmembrane region" description="Helical" evidence="7">
    <location>
        <begin position="56"/>
        <end position="74"/>
    </location>
</feature>
<reference evidence="9 10" key="1">
    <citation type="submission" date="2019-05" db="EMBL/GenBank/DDBJ databases">
        <title>Panacibacter sp. strain 17mud1-8 Genome sequencing and assembly.</title>
        <authorList>
            <person name="Chhetri G."/>
        </authorList>
    </citation>
    <scope>NUCLEOTIDE SEQUENCE [LARGE SCALE GENOMIC DNA]</scope>
    <source>
        <strain evidence="9 10">17mud1-8</strain>
    </source>
</reference>
<dbReference type="PANTHER" id="PTHR34582">
    <property type="entry name" value="UPF0702 TRANSMEMBRANE PROTEIN YCAP"/>
    <property type="match status" value="1"/>
</dbReference>
<dbReference type="InterPro" id="IPR023090">
    <property type="entry name" value="UPF0702_alpha/beta_dom_sf"/>
</dbReference>
<proteinExistence type="inferred from homology"/>
<dbReference type="RefSeq" id="WP_137261628.1">
    <property type="nucleotide sequence ID" value="NZ_SZQL01000006.1"/>
</dbReference>
<evidence type="ECO:0000256" key="4">
    <source>
        <dbReference type="ARBA" id="ARBA00022692"/>
    </source>
</evidence>
<keyword evidence="5 7" id="KW-1133">Transmembrane helix</keyword>
<evidence type="ECO:0000259" key="8">
    <source>
        <dbReference type="Pfam" id="PF04239"/>
    </source>
</evidence>
<dbReference type="EMBL" id="SZQL01000006">
    <property type="protein sequence ID" value="TKK69009.1"/>
    <property type="molecule type" value="Genomic_DNA"/>
</dbReference>